<evidence type="ECO:0000256" key="11">
    <source>
        <dbReference type="ARBA" id="ARBA00048552"/>
    </source>
</evidence>
<dbReference type="InterPro" id="IPR038120">
    <property type="entry name" value="Rpb1_funnel_sf"/>
</dbReference>
<dbReference type="PANTHER" id="PTHR48446">
    <property type="entry name" value="DNA-DIRECTED RNA POLYMERASE SUBUNIT BETA' N-TERMINAL SECTION"/>
    <property type="match status" value="1"/>
</dbReference>
<dbReference type="NCBIfam" id="NF006336">
    <property type="entry name" value="PRK08566.1"/>
    <property type="match status" value="1"/>
</dbReference>
<dbReference type="Pfam" id="PF04997">
    <property type="entry name" value="RNA_pol_Rpb1_1"/>
    <property type="match status" value="1"/>
</dbReference>
<dbReference type="CDD" id="cd02583">
    <property type="entry name" value="RNAP_III_RPC1_N"/>
    <property type="match status" value="1"/>
</dbReference>
<organism evidence="15 16">
    <name type="scientific">Sporothrix bragantina</name>
    <dbReference type="NCBI Taxonomy" id="671064"/>
    <lineage>
        <taxon>Eukaryota</taxon>
        <taxon>Fungi</taxon>
        <taxon>Dikarya</taxon>
        <taxon>Ascomycota</taxon>
        <taxon>Pezizomycotina</taxon>
        <taxon>Sordariomycetes</taxon>
        <taxon>Sordariomycetidae</taxon>
        <taxon>Ophiostomatales</taxon>
        <taxon>Ophiostomataceae</taxon>
        <taxon>Sporothrix</taxon>
    </lineage>
</organism>
<feature type="compositionally biased region" description="Basic and acidic residues" evidence="13">
    <location>
        <begin position="1244"/>
        <end position="1257"/>
    </location>
</feature>
<evidence type="ECO:0000256" key="10">
    <source>
        <dbReference type="ARBA" id="ARBA00023242"/>
    </source>
</evidence>
<dbReference type="Pfam" id="PF04998">
    <property type="entry name" value="RNA_pol_Rpb1_5"/>
    <property type="match status" value="1"/>
</dbReference>
<dbReference type="Pfam" id="PF00623">
    <property type="entry name" value="RNA_pol_Rpb1_2"/>
    <property type="match status" value="1"/>
</dbReference>
<evidence type="ECO:0000256" key="4">
    <source>
        <dbReference type="ARBA" id="ARBA00022679"/>
    </source>
</evidence>
<dbReference type="InterPro" id="IPR044893">
    <property type="entry name" value="RNA_pol_Rpb1_clamp_domain"/>
</dbReference>
<comment type="subcellular location">
    <subcellularLocation>
        <location evidence="1">Nucleus</location>
    </subcellularLocation>
</comment>
<feature type="region of interest" description="Disordered" evidence="13">
    <location>
        <begin position="1220"/>
        <end position="1279"/>
    </location>
</feature>
<dbReference type="InterPro" id="IPR035698">
    <property type="entry name" value="RNAP_III_Rpc1_C"/>
</dbReference>
<evidence type="ECO:0000259" key="14">
    <source>
        <dbReference type="SMART" id="SM00663"/>
    </source>
</evidence>
<dbReference type="InterPro" id="IPR000722">
    <property type="entry name" value="RNA_pol_asu"/>
</dbReference>
<keyword evidence="5 12" id="KW-0548">Nucleotidyltransferase</keyword>
<dbReference type="InterPro" id="IPR007083">
    <property type="entry name" value="RNA_pol_Rpb1_4"/>
</dbReference>
<keyword evidence="6" id="KW-0479">Metal-binding</keyword>
<dbReference type="InterPro" id="IPR007066">
    <property type="entry name" value="RNA_pol_Rpb1_3"/>
</dbReference>
<keyword evidence="10" id="KW-0539">Nucleus</keyword>
<dbReference type="Proteomes" id="UP001642406">
    <property type="component" value="Unassembled WGS sequence"/>
</dbReference>
<dbReference type="InterPro" id="IPR007080">
    <property type="entry name" value="RNA_pol_Rpb1_1"/>
</dbReference>
<dbReference type="SUPFAM" id="SSF64484">
    <property type="entry name" value="beta and beta-prime subunits of DNA dependent RNA-polymerase"/>
    <property type="match status" value="1"/>
</dbReference>
<reference evidence="15 16" key="1">
    <citation type="submission" date="2024-01" db="EMBL/GenBank/DDBJ databases">
        <authorList>
            <person name="Allen C."/>
            <person name="Tagirdzhanova G."/>
        </authorList>
    </citation>
    <scope>NUCLEOTIDE SEQUENCE [LARGE SCALE GENOMIC DNA]</scope>
</reference>
<dbReference type="InterPro" id="IPR006592">
    <property type="entry name" value="RNA_pol_N"/>
</dbReference>
<evidence type="ECO:0000256" key="5">
    <source>
        <dbReference type="ARBA" id="ARBA00022695"/>
    </source>
</evidence>
<keyword evidence="4 12" id="KW-0808">Transferase</keyword>
<evidence type="ECO:0000256" key="6">
    <source>
        <dbReference type="ARBA" id="ARBA00022723"/>
    </source>
</evidence>
<comment type="similarity">
    <text evidence="2 12">Belongs to the RNA polymerase beta' chain family.</text>
</comment>
<evidence type="ECO:0000256" key="3">
    <source>
        <dbReference type="ARBA" id="ARBA00022478"/>
    </source>
</evidence>
<evidence type="ECO:0000256" key="8">
    <source>
        <dbReference type="ARBA" id="ARBA00022842"/>
    </source>
</evidence>
<protein>
    <recommendedName>
        <fullName evidence="12">DNA-directed RNA polymerase subunit</fullName>
        <ecNumber evidence="12">2.7.7.6</ecNumber>
    </recommendedName>
</protein>
<dbReference type="CDD" id="cd02736">
    <property type="entry name" value="RNAP_III_Rpc1_C"/>
    <property type="match status" value="1"/>
</dbReference>
<name>A0ABP0CTH9_9PEZI</name>
<keyword evidence="7" id="KW-0862">Zinc</keyword>
<dbReference type="PANTHER" id="PTHR48446:SF1">
    <property type="entry name" value="DNA-DIRECTED RNA POLYMERASE SUBUNIT BETA' N-TERMINAL SECTION"/>
    <property type="match status" value="1"/>
</dbReference>
<proteinExistence type="inferred from homology"/>
<dbReference type="Gene3D" id="6.20.50.80">
    <property type="match status" value="1"/>
</dbReference>
<evidence type="ECO:0000256" key="1">
    <source>
        <dbReference type="ARBA" id="ARBA00004123"/>
    </source>
</evidence>
<comment type="catalytic activity">
    <reaction evidence="11 12">
        <text>RNA(n) + a ribonucleoside 5'-triphosphate = RNA(n+1) + diphosphate</text>
        <dbReference type="Rhea" id="RHEA:21248"/>
        <dbReference type="Rhea" id="RHEA-COMP:14527"/>
        <dbReference type="Rhea" id="RHEA-COMP:17342"/>
        <dbReference type="ChEBI" id="CHEBI:33019"/>
        <dbReference type="ChEBI" id="CHEBI:61557"/>
        <dbReference type="ChEBI" id="CHEBI:140395"/>
        <dbReference type="EC" id="2.7.7.6"/>
    </reaction>
</comment>
<comment type="function">
    <text evidence="12">DNA-dependent RNA polymerase catalyzes the transcription of DNA into RNA using the four ribonucleoside triphosphates as substrates.</text>
</comment>
<dbReference type="Pfam" id="PF04983">
    <property type="entry name" value="RNA_pol_Rpb1_3"/>
    <property type="match status" value="1"/>
</dbReference>
<gene>
    <name evidence="15" type="primary">RPO31_2</name>
    <name evidence="15" type="ORF">SBRCBS47491_009220</name>
</gene>
<evidence type="ECO:0000313" key="15">
    <source>
        <dbReference type="EMBL" id="CAK7235226.1"/>
    </source>
</evidence>
<dbReference type="Gene3D" id="3.30.1490.180">
    <property type="entry name" value="RNA polymerase ii"/>
    <property type="match status" value="1"/>
</dbReference>
<dbReference type="Gene3D" id="1.10.150.390">
    <property type="match status" value="1"/>
</dbReference>
<evidence type="ECO:0000256" key="12">
    <source>
        <dbReference type="RuleBase" id="RU004279"/>
    </source>
</evidence>
<evidence type="ECO:0000256" key="7">
    <source>
        <dbReference type="ARBA" id="ARBA00022833"/>
    </source>
</evidence>
<dbReference type="EC" id="2.7.7.6" evidence="12"/>
<dbReference type="EMBL" id="CAWUHC010000138">
    <property type="protein sequence ID" value="CAK7235226.1"/>
    <property type="molecule type" value="Genomic_DNA"/>
</dbReference>
<dbReference type="InterPro" id="IPR015700">
    <property type="entry name" value="RPC1"/>
</dbReference>
<comment type="caution">
    <text evidence="15">The sequence shown here is derived from an EMBL/GenBank/DDBJ whole genome shotgun (WGS) entry which is preliminary data.</text>
</comment>
<feature type="domain" description="RNA polymerase N-terminal" evidence="14">
    <location>
        <begin position="261"/>
        <end position="568"/>
    </location>
</feature>
<dbReference type="GO" id="GO:0000428">
    <property type="term" value="C:DNA-directed RNA polymerase complex"/>
    <property type="evidence" value="ECO:0007669"/>
    <property type="project" value="UniProtKB-KW"/>
</dbReference>
<dbReference type="InterPro" id="IPR035697">
    <property type="entry name" value="RNAP_III_RPC1_N"/>
</dbReference>
<dbReference type="SMART" id="SM00663">
    <property type="entry name" value="RPOLA_N"/>
    <property type="match status" value="1"/>
</dbReference>
<dbReference type="Pfam" id="PF05000">
    <property type="entry name" value="RNA_pol_Rpb1_4"/>
    <property type="match status" value="1"/>
</dbReference>
<sequence length="1491" mass="165054">MPNAHNPLKSQVVDKLPKRFHGIKFGVQSAQDIVQQSVLEVSDSMLYNVERNRTPSAHGPLDGRLGTPSKSAPCKTCQQPLSECPGHFGHVRLPLPAFHIGYLKYTVRVLQCICKDCSSVLLEDKARKTFLKTLHRPHMDSFKKADVYSQVHDTCKKCRTCPSCGSTNGAVKKVASFKIAHDRFFGFKKSTAKKKVPPPEKVAFEQSFAKAKQHNPDLQRHFHRALEDLDPLRVLNLFRKIRPSDLALFGLDPRDGNARPEMFLWQYVPAPPVCIRPSVAQLNFASMEDDLTTKLAEIVHVCGLIRTALVKGAPMSMVMEQWGFLQFQLAMYINGELPEQNSYRYGGKAFRGLSQRLKGKQGRFRGNLSGKRVEFSGRTVISPDPNLGVDEVVVPLHVAKDLTYPERVNRVNLEKLRELVLRGNAHWPGANDVIKREPDGSTYKLDLRFADRVETARDLHIGDIVGRHLKDGDIILFNRQPSLHKLSVMAHRVKVRQWRTLRLNECVCAPYGADFDGDEMNIHVPQTEEARAEALSLMGVKHNLVTPKNGEPIVAATQDFITAAYLISSRDRFFSRQQFAYLCAHMTGLTEQIDLPVPAVLCPQMLWTGKQVFDVLIRPNESSNVLVNLEAKCKAFQPKPHETPDMDMDDNYLVIQNSQVMCGRMDKSTVGAGKKDSLFYVILRDYGPDATVAAMNRLARLCARYIGNVGVSIGVYDVFPTPALQQKMTVLNKDANRECDDLIRSFNAGTLNKAPGCVDLDQTLENAVSGVLSRVRSTAGNLCLETLSRNNAPLTMAASGAKGLSINVAQMVVVVGQQIIGGQRVRDGFQDRSLPHFPKYARHPAARGFVANGFYSGLLPTEFLFHAASGREGLVDTAVKTAETGYMARRLMKSLEDLSVQYDSTVRTSSSNVVQFRFGADGLDPVDMEGAAKPIHFERTWKHAVNVTWDNNEASLERDDILLRCNALLTKERVKYTRRHLLTGEVLDGDDISNDAVDLQEGARRFLDSIEAHVRQQADKRHRALQLFSDQTYADKISKVTSTALSKFVGTCLAKFYKAHVEPGHAVGAIGAQSIAEPGTQMTLKTFHFAGVAGMSITEGVPRIKEIINASRTIATPIITCPLVNSHEMAAARLVKNRIEQTRVADVLQAIEEEWDGSNGKLIFEVDRAALHGLQLGLSLKDIARAIGGDKKLKVGVERVFVNELAHTVTIIVESAVTKKAKSQRAARSPSAVKEEVAEEESESESRNEGEENRGLDTSETTETMGEKPKRPSSPPEYDSLFARADALRSVIPAVIIAGNPQATRAVIQTEHNHTHHTVFVEGYGLRHCINTDGACGTRVVTNSILETFDVLGIEAARTLICSEISAVMRDMNIDPRHMALLADVMTYRGQVLGITRFGLAKTRDSVLQLASFEKTADHLFDAATSLKSDRIEGVSESVIMGQSMKLGTGCVGVVRQLDLVGGDLQRRLTVFEDAWRASSMKLAIRSRVKK</sequence>
<dbReference type="GO" id="GO:0003899">
    <property type="term" value="F:DNA-directed RNA polymerase activity"/>
    <property type="evidence" value="ECO:0007669"/>
    <property type="project" value="UniProtKB-EC"/>
</dbReference>
<evidence type="ECO:0000313" key="16">
    <source>
        <dbReference type="Proteomes" id="UP001642406"/>
    </source>
</evidence>
<evidence type="ECO:0000256" key="2">
    <source>
        <dbReference type="ARBA" id="ARBA00006460"/>
    </source>
</evidence>
<evidence type="ECO:0000256" key="9">
    <source>
        <dbReference type="ARBA" id="ARBA00023163"/>
    </source>
</evidence>
<dbReference type="Gene3D" id="1.10.132.30">
    <property type="match status" value="1"/>
</dbReference>
<evidence type="ECO:0000256" key="13">
    <source>
        <dbReference type="SAM" id="MobiDB-lite"/>
    </source>
</evidence>
<dbReference type="Gene3D" id="1.10.274.100">
    <property type="entry name" value="RNA polymerase Rpb1, domain 3"/>
    <property type="match status" value="1"/>
</dbReference>
<accession>A0ABP0CTH9</accession>
<keyword evidence="3 12" id="KW-0240">DNA-directed RNA polymerase</keyword>
<keyword evidence="8" id="KW-0460">Magnesium</keyword>
<dbReference type="Gene3D" id="2.40.40.20">
    <property type="match status" value="1"/>
</dbReference>
<dbReference type="Gene3D" id="6.10.250.2940">
    <property type="match status" value="1"/>
</dbReference>
<dbReference type="Gene3D" id="4.10.860.120">
    <property type="entry name" value="RNA polymerase II, clamp domain"/>
    <property type="match status" value="1"/>
</dbReference>
<keyword evidence="9 12" id="KW-0804">Transcription</keyword>
<dbReference type="InterPro" id="IPR007081">
    <property type="entry name" value="RNA_pol_Rpb1_5"/>
</dbReference>
<dbReference type="InterPro" id="IPR042102">
    <property type="entry name" value="RNA_pol_Rpb1_3_sf"/>
</dbReference>
<keyword evidence="16" id="KW-1185">Reference proteome</keyword>